<feature type="transmembrane region" description="Helical" evidence="13">
    <location>
        <begin position="261"/>
        <end position="284"/>
    </location>
</feature>
<evidence type="ECO:0000256" key="4">
    <source>
        <dbReference type="ARBA" id="ARBA00022692"/>
    </source>
</evidence>
<keyword evidence="7 13" id="KW-0472">Membrane</keyword>
<evidence type="ECO:0000256" key="6">
    <source>
        <dbReference type="ARBA" id="ARBA00023040"/>
    </source>
</evidence>
<evidence type="ECO:0000256" key="7">
    <source>
        <dbReference type="ARBA" id="ARBA00023136"/>
    </source>
</evidence>
<dbReference type="SUPFAM" id="SSF81321">
    <property type="entry name" value="Family A G protein-coupled receptor-like"/>
    <property type="match status" value="1"/>
</dbReference>
<comment type="similarity">
    <text evidence="2 12">Belongs to the G-protein coupled receptor 1 family.</text>
</comment>
<keyword evidence="16" id="KW-1185">Reference proteome</keyword>
<feature type="transmembrane region" description="Helical" evidence="13">
    <location>
        <begin position="123"/>
        <end position="147"/>
    </location>
</feature>
<name>A0AAV2RTA6_MEGNR</name>
<dbReference type="Proteomes" id="UP001497623">
    <property type="component" value="Unassembled WGS sequence"/>
</dbReference>
<sequence length="433" mass="48763">MTSLTPSAPGPEVGQVLNLSPGISQHLHLPLTTDGPLMREPDVISSTMMWSTMSPENLTLDESESLLNGTNFTTGYIPWSQRPETYFVPTIFALIFVVGVIGNGTLIVIFVRNPTLRNVPNTYIISLALGDLLVLFFTVPFVSTIYTLESWPYGEFECKFSEFVRDISVGVTVFTLTALSADRYLAIVSPVRKAVGSTGGRTVRIAVTIWVLALVLALPAVTFSHVREFWVTEDKSIHICFPFPEYLPLWYPKANVILKALVYYLLPLLVIGTFYLLMALHLLAASDMPGEPGVFHKQIRTRRKVAKVVLCFVLIFAVCFLPNHVFLVWFYFYPNASQQFNDFWLYFRITGFCLGFLNSCFNPIALYCVSGTFRKQYNRHLFCCCGLEGTRPGRGSVRSVWSNGSRYHSTVRATDNITLTTMMRERSPTKTNI</sequence>
<evidence type="ECO:0000256" key="12">
    <source>
        <dbReference type="RuleBase" id="RU000688"/>
    </source>
</evidence>
<dbReference type="PANTHER" id="PTHR45695">
    <property type="entry name" value="LEUCOKININ RECEPTOR-RELATED"/>
    <property type="match status" value="1"/>
</dbReference>
<dbReference type="InterPro" id="IPR000276">
    <property type="entry name" value="GPCR_Rhodpsn"/>
</dbReference>
<proteinExistence type="inferred from homology"/>
<keyword evidence="9 12" id="KW-0675">Receptor</keyword>
<evidence type="ECO:0000256" key="11">
    <source>
        <dbReference type="ARBA" id="ARBA00023224"/>
    </source>
</evidence>
<dbReference type="AlphaFoldDB" id="A0AAV2RTA6"/>
<evidence type="ECO:0000256" key="13">
    <source>
        <dbReference type="SAM" id="Phobius"/>
    </source>
</evidence>
<comment type="caution">
    <text evidence="15">The sequence shown here is derived from an EMBL/GenBank/DDBJ whole genome shotgun (WGS) entry which is preliminary data.</text>
</comment>
<dbReference type="EMBL" id="CAXKWB010030950">
    <property type="protein sequence ID" value="CAL4138823.1"/>
    <property type="molecule type" value="Genomic_DNA"/>
</dbReference>
<feature type="transmembrane region" description="Helical" evidence="13">
    <location>
        <begin position="167"/>
        <end position="185"/>
    </location>
</feature>
<dbReference type="PROSITE" id="PS50262">
    <property type="entry name" value="G_PROTEIN_RECEP_F1_2"/>
    <property type="match status" value="1"/>
</dbReference>
<dbReference type="GO" id="GO:0008188">
    <property type="term" value="F:neuropeptide receptor activity"/>
    <property type="evidence" value="ECO:0007669"/>
    <property type="project" value="TreeGrafter"/>
</dbReference>
<reference evidence="15 16" key="1">
    <citation type="submission" date="2024-05" db="EMBL/GenBank/DDBJ databases">
        <authorList>
            <person name="Wallberg A."/>
        </authorList>
    </citation>
    <scope>NUCLEOTIDE SEQUENCE [LARGE SCALE GENOMIC DNA]</scope>
</reference>
<keyword evidence="5 13" id="KW-1133">Transmembrane helix</keyword>
<evidence type="ECO:0000313" key="15">
    <source>
        <dbReference type="EMBL" id="CAL4138823.1"/>
    </source>
</evidence>
<feature type="non-terminal residue" evidence="15">
    <location>
        <position position="433"/>
    </location>
</feature>
<keyword evidence="8" id="KW-1015">Disulfide bond</keyword>
<evidence type="ECO:0000256" key="9">
    <source>
        <dbReference type="ARBA" id="ARBA00023170"/>
    </source>
</evidence>
<dbReference type="GO" id="GO:0005886">
    <property type="term" value="C:plasma membrane"/>
    <property type="evidence" value="ECO:0007669"/>
    <property type="project" value="UniProtKB-SubCell"/>
</dbReference>
<dbReference type="PRINTS" id="PR00358">
    <property type="entry name" value="BOMBESINR"/>
</dbReference>
<evidence type="ECO:0000256" key="5">
    <source>
        <dbReference type="ARBA" id="ARBA00022989"/>
    </source>
</evidence>
<dbReference type="PROSITE" id="PS00237">
    <property type="entry name" value="G_PROTEIN_RECEP_F1_1"/>
    <property type="match status" value="1"/>
</dbReference>
<keyword evidence="10" id="KW-0325">Glycoprotein</keyword>
<evidence type="ECO:0000259" key="14">
    <source>
        <dbReference type="PROSITE" id="PS50262"/>
    </source>
</evidence>
<evidence type="ECO:0000256" key="8">
    <source>
        <dbReference type="ARBA" id="ARBA00023157"/>
    </source>
</evidence>
<accession>A0AAV2RTA6</accession>
<keyword evidence="4 12" id="KW-0812">Transmembrane</keyword>
<evidence type="ECO:0000256" key="2">
    <source>
        <dbReference type="ARBA" id="ARBA00010663"/>
    </source>
</evidence>
<feature type="domain" description="G-protein coupled receptors family 1 profile" evidence="14">
    <location>
        <begin position="102"/>
        <end position="366"/>
    </location>
</feature>
<dbReference type="Pfam" id="PF00001">
    <property type="entry name" value="7tm_1"/>
    <property type="match status" value="1"/>
</dbReference>
<feature type="transmembrane region" description="Helical" evidence="13">
    <location>
        <begin position="205"/>
        <end position="226"/>
    </location>
</feature>
<protein>
    <recommendedName>
        <fullName evidence="14">G-protein coupled receptors family 1 profile domain-containing protein</fullName>
    </recommendedName>
</protein>
<feature type="transmembrane region" description="Helical" evidence="13">
    <location>
        <begin position="344"/>
        <end position="369"/>
    </location>
</feature>
<keyword evidence="6 12" id="KW-0297">G-protein coupled receptor</keyword>
<feature type="transmembrane region" description="Helical" evidence="13">
    <location>
        <begin position="86"/>
        <end position="111"/>
    </location>
</feature>
<comment type="subcellular location">
    <subcellularLocation>
        <location evidence="1">Cell membrane</location>
        <topology evidence="1">Multi-pass membrane protein</topology>
    </subcellularLocation>
</comment>
<evidence type="ECO:0000313" key="16">
    <source>
        <dbReference type="Proteomes" id="UP001497623"/>
    </source>
</evidence>
<dbReference type="PANTHER" id="PTHR45695:SF26">
    <property type="entry name" value="NEUROPEPTIDE CCHAMIDE-1 RECEPTOR"/>
    <property type="match status" value="1"/>
</dbReference>
<feature type="transmembrane region" description="Helical" evidence="13">
    <location>
        <begin position="305"/>
        <end position="332"/>
    </location>
</feature>
<keyword evidence="3" id="KW-1003">Cell membrane</keyword>
<evidence type="ECO:0000256" key="10">
    <source>
        <dbReference type="ARBA" id="ARBA00023180"/>
    </source>
</evidence>
<evidence type="ECO:0000256" key="1">
    <source>
        <dbReference type="ARBA" id="ARBA00004651"/>
    </source>
</evidence>
<dbReference type="InterPro" id="IPR017452">
    <property type="entry name" value="GPCR_Rhodpsn_7TM"/>
</dbReference>
<organism evidence="15 16">
    <name type="scientific">Meganyctiphanes norvegica</name>
    <name type="common">Northern krill</name>
    <name type="synonym">Thysanopoda norvegica</name>
    <dbReference type="NCBI Taxonomy" id="48144"/>
    <lineage>
        <taxon>Eukaryota</taxon>
        <taxon>Metazoa</taxon>
        <taxon>Ecdysozoa</taxon>
        <taxon>Arthropoda</taxon>
        <taxon>Crustacea</taxon>
        <taxon>Multicrustacea</taxon>
        <taxon>Malacostraca</taxon>
        <taxon>Eumalacostraca</taxon>
        <taxon>Eucarida</taxon>
        <taxon>Euphausiacea</taxon>
        <taxon>Euphausiidae</taxon>
        <taxon>Meganyctiphanes</taxon>
    </lineage>
</organism>
<dbReference type="SMART" id="SM01381">
    <property type="entry name" value="7TM_GPCR_Srsx"/>
    <property type="match status" value="1"/>
</dbReference>
<dbReference type="PRINTS" id="PR00237">
    <property type="entry name" value="GPCRRHODOPSN"/>
</dbReference>
<gene>
    <name evidence="15" type="ORF">MNOR_LOCUS28276</name>
</gene>
<keyword evidence="11 12" id="KW-0807">Transducer</keyword>
<evidence type="ECO:0000256" key="3">
    <source>
        <dbReference type="ARBA" id="ARBA00022475"/>
    </source>
</evidence>
<dbReference type="Gene3D" id="1.20.1070.10">
    <property type="entry name" value="Rhodopsin 7-helix transmembrane proteins"/>
    <property type="match status" value="1"/>
</dbReference>
<dbReference type="InterPro" id="IPR001556">
    <property type="entry name" value="Bombsn_rcpt-like"/>
</dbReference>